<dbReference type="InterPro" id="IPR002182">
    <property type="entry name" value="NB-ARC"/>
</dbReference>
<feature type="domain" description="R13L1/DRL21-like LRR repeat region" evidence="4">
    <location>
        <begin position="436"/>
        <end position="558"/>
    </location>
</feature>
<dbReference type="EMBL" id="JACGWJ010000017">
    <property type="protein sequence ID" value="KAL0354608.1"/>
    <property type="molecule type" value="Genomic_DNA"/>
</dbReference>
<evidence type="ECO:0000256" key="1">
    <source>
        <dbReference type="ARBA" id="ARBA00022614"/>
    </source>
</evidence>
<dbReference type="SUPFAM" id="SSF52058">
    <property type="entry name" value="L domain-like"/>
    <property type="match status" value="1"/>
</dbReference>
<evidence type="ECO:0000313" key="5">
    <source>
        <dbReference type="EMBL" id="KAL0354608.1"/>
    </source>
</evidence>
<evidence type="ECO:0000259" key="3">
    <source>
        <dbReference type="Pfam" id="PF00931"/>
    </source>
</evidence>
<reference evidence="5" key="1">
    <citation type="submission" date="2020-06" db="EMBL/GenBank/DDBJ databases">
        <authorList>
            <person name="Li T."/>
            <person name="Hu X."/>
            <person name="Zhang T."/>
            <person name="Song X."/>
            <person name="Zhang H."/>
            <person name="Dai N."/>
            <person name="Sheng W."/>
            <person name="Hou X."/>
            <person name="Wei L."/>
        </authorList>
    </citation>
    <scope>NUCLEOTIDE SEQUENCE</scope>
    <source>
        <strain evidence="5">G02</strain>
        <tissue evidence="5">Leaf</tissue>
    </source>
</reference>
<evidence type="ECO:0000259" key="4">
    <source>
        <dbReference type="Pfam" id="PF25019"/>
    </source>
</evidence>
<evidence type="ECO:0000256" key="2">
    <source>
        <dbReference type="ARBA" id="ARBA00022821"/>
    </source>
</evidence>
<comment type="caution">
    <text evidence="5">The sequence shown here is derived from an EMBL/GenBank/DDBJ whole genome shotgun (WGS) entry which is preliminary data.</text>
</comment>
<dbReference type="PANTHER" id="PTHR36766:SF40">
    <property type="entry name" value="DISEASE RESISTANCE PROTEIN RGA3"/>
    <property type="match status" value="1"/>
</dbReference>
<keyword evidence="2" id="KW-0611">Plant defense</keyword>
<dbReference type="PANTHER" id="PTHR36766">
    <property type="entry name" value="PLANT BROAD-SPECTRUM MILDEW RESISTANCE PROTEIN RPW8"/>
    <property type="match status" value="1"/>
</dbReference>
<protein>
    <submittedName>
        <fullName evidence="5">Disease resistance RPP13-like protein 1</fullName>
    </submittedName>
</protein>
<organism evidence="5">
    <name type="scientific">Sesamum radiatum</name>
    <name type="common">Black benniseed</name>
    <dbReference type="NCBI Taxonomy" id="300843"/>
    <lineage>
        <taxon>Eukaryota</taxon>
        <taxon>Viridiplantae</taxon>
        <taxon>Streptophyta</taxon>
        <taxon>Embryophyta</taxon>
        <taxon>Tracheophyta</taxon>
        <taxon>Spermatophyta</taxon>
        <taxon>Magnoliopsida</taxon>
        <taxon>eudicotyledons</taxon>
        <taxon>Gunneridae</taxon>
        <taxon>Pentapetalae</taxon>
        <taxon>asterids</taxon>
        <taxon>lamiids</taxon>
        <taxon>Lamiales</taxon>
        <taxon>Pedaliaceae</taxon>
        <taxon>Sesamum</taxon>
    </lineage>
</organism>
<dbReference type="InterPro" id="IPR027417">
    <property type="entry name" value="P-loop_NTPase"/>
</dbReference>
<dbReference type="Pfam" id="PF25019">
    <property type="entry name" value="LRR_R13L1-DRL21"/>
    <property type="match status" value="1"/>
</dbReference>
<dbReference type="GO" id="GO:0006952">
    <property type="term" value="P:defense response"/>
    <property type="evidence" value="ECO:0007669"/>
    <property type="project" value="UniProtKB-KW"/>
</dbReference>
<sequence>MSVFAILERLAPRIEKEVNLVLNSKQEAETLSSKLKKIQVGLEDAEKKAATDGNQIYKYSFKALRIWLILGRRIDKILEEKGKYKFVSGESVQSSESNQDESTPAVNKLEVCGRELETNSLIEKLVPEGKNNDVGTKIISIVGTGGVGKTTLAQLAFNDPKVQDNFEDKAWVSVSNPFSASEVAKAILEAVGKSSADVLKLNTLGQMIKEALEKRRFLLVLDNMWLENRMEWDRLNYLHGAPGSRILVTTRSESVARMIGTTEWQQLGLLSDLDCGTILNGIALHGRTQEECEKLKDIEWLDVLENPLWKYEDEVSDLFRLLKLSYIDLSPLLKRCFLSCIVCPKGTSVNVDELIRIWMAYGYLSSSHSAQEVRSKGLEKCHRLSRLPEGIDKLINLRHILNSGAYDLKQFPQGLEKLTGLWTLSEFTVMEASELGYLGNLNQLHGSIFISLQGLNDSTDSLEQVRKANLKSKNHIQKLELLFHDEVLTDDVMGALEPPPNLQSLGVKCKTGKWLPKWINATCFNSLKVVKFNGRGRCFDLPPFGKLPGLEKLVIINCDFNCLSKELLGIRFVLEDGPSKASPEWAGWSPWSGYSPNVRPPMLTSSDGAGRFPGSDNVIKVRPSVPTSSVGACRFPGSDNVIKVRPSVPTTSVGAGRFPGPDNVIKVGPSVPTSAVGAGWFPGSANITKVRPAFPTSSQVVGWFPDRLLSQRCNQQYRHHHTG</sequence>
<keyword evidence="1" id="KW-0433">Leucine-rich repeat</keyword>
<dbReference type="PRINTS" id="PR00364">
    <property type="entry name" value="DISEASERSIST"/>
</dbReference>
<reference evidence="5" key="2">
    <citation type="journal article" date="2024" name="Plant">
        <title>Genomic evolution and insights into agronomic trait innovations of Sesamum species.</title>
        <authorList>
            <person name="Miao H."/>
            <person name="Wang L."/>
            <person name="Qu L."/>
            <person name="Liu H."/>
            <person name="Sun Y."/>
            <person name="Le M."/>
            <person name="Wang Q."/>
            <person name="Wei S."/>
            <person name="Zheng Y."/>
            <person name="Lin W."/>
            <person name="Duan Y."/>
            <person name="Cao H."/>
            <person name="Xiong S."/>
            <person name="Wang X."/>
            <person name="Wei L."/>
            <person name="Li C."/>
            <person name="Ma Q."/>
            <person name="Ju M."/>
            <person name="Zhao R."/>
            <person name="Li G."/>
            <person name="Mu C."/>
            <person name="Tian Q."/>
            <person name="Mei H."/>
            <person name="Zhang T."/>
            <person name="Gao T."/>
            <person name="Zhang H."/>
        </authorList>
    </citation>
    <scope>NUCLEOTIDE SEQUENCE</scope>
    <source>
        <strain evidence="5">G02</strain>
    </source>
</reference>
<feature type="domain" description="NB-ARC" evidence="3">
    <location>
        <begin position="118"/>
        <end position="285"/>
    </location>
</feature>
<dbReference type="SUPFAM" id="SSF52540">
    <property type="entry name" value="P-loop containing nucleoside triphosphate hydrolases"/>
    <property type="match status" value="1"/>
</dbReference>
<dbReference type="AlphaFoldDB" id="A0AAW2PI25"/>
<dbReference type="Gene3D" id="3.80.10.10">
    <property type="entry name" value="Ribonuclease Inhibitor"/>
    <property type="match status" value="1"/>
</dbReference>
<dbReference type="GO" id="GO:0043531">
    <property type="term" value="F:ADP binding"/>
    <property type="evidence" value="ECO:0007669"/>
    <property type="project" value="InterPro"/>
</dbReference>
<proteinExistence type="predicted"/>
<gene>
    <name evidence="5" type="ORF">Sradi_3907700</name>
</gene>
<dbReference type="InterPro" id="IPR032675">
    <property type="entry name" value="LRR_dom_sf"/>
</dbReference>
<name>A0AAW2PI25_SESRA</name>
<dbReference type="InterPro" id="IPR056789">
    <property type="entry name" value="LRR_R13L1-DRL21"/>
</dbReference>
<dbReference type="Gene3D" id="3.40.50.300">
    <property type="entry name" value="P-loop containing nucleotide triphosphate hydrolases"/>
    <property type="match status" value="1"/>
</dbReference>
<dbReference type="Pfam" id="PF00931">
    <property type="entry name" value="NB-ARC"/>
    <property type="match status" value="1"/>
</dbReference>
<accession>A0AAW2PI25</accession>